<feature type="region of interest" description="Disordered" evidence="1">
    <location>
        <begin position="122"/>
        <end position="167"/>
    </location>
</feature>
<name>A0A6A6SSY4_9PLEO</name>
<sequence length="167" mass="18451">MSSTPQHTFGIPTVITSTETAYAGGATATSNGDKSHEQKKERFTRAERRAFTKDKKGKQDGKKPTHQKDLRKKDFKGTSGSSNKKINSIDDVIAFLLTIRGHGKDGVAEVIAYLLTVRSQGNGNKSLESRITKDAPKKAEPSAKKLEKLQKRKEIRAERRKTKLAKG</sequence>
<dbReference type="AlphaFoldDB" id="A0A6A6SSY4"/>
<evidence type="ECO:0000256" key="1">
    <source>
        <dbReference type="SAM" id="MobiDB-lite"/>
    </source>
</evidence>
<accession>A0A6A6SSY4</accession>
<gene>
    <name evidence="2" type="ORF">K491DRAFT_697876</name>
</gene>
<feature type="compositionally biased region" description="Basic residues" evidence="1">
    <location>
        <begin position="150"/>
        <end position="167"/>
    </location>
</feature>
<dbReference type="OrthoDB" id="10643351at2759"/>
<keyword evidence="3" id="KW-1185">Reference proteome</keyword>
<protein>
    <submittedName>
        <fullName evidence="2">Uncharacterized protein</fullName>
    </submittedName>
</protein>
<feature type="compositionally biased region" description="Basic and acidic residues" evidence="1">
    <location>
        <begin position="127"/>
        <end position="149"/>
    </location>
</feature>
<dbReference type="Proteomes" id="UP000799324">
    <property type="component" value="Unassembled WGS sequence"/>
</dbReference>
<organism evidence="2 3">
    <name type="scientific">Lophiostoma macrostomum CBS 122681</name>
    <dbReference type="NCBI Taxonomy" id="1314788"/>
    <lineage>
        <taxon>Eukaryota</taxon>
        <taxon>Fungi</taxon>
        <taxon>Dikarya</taxon>
        <taxon>Ascomycota</taxon>
        <taxon>Pezizomycotina</taxon>
        <taxon>Dothideomycetes</taxon>
        <taxon>Pleosporomycetidae</taxon>
        <taxon>Pleosporales</taxon>
        <taxon>Lophiostomataceae</taxon>
        <taxon>Lophiostoma</taxon>
    </lineage>
</organism>
<feature type="region of interest" description="Disordered" evidence="1">
    <location>
        <begin position="22"/>
        <end position="85"/>
    </location>
</feature>
<proteinExistence type="predicted"/>
<evidence type="ECO:0000313" key="2">
    <source>
        <dbReference type="EMBL" id="KAF2649683.1"/>
    </source>
</evidence>
<dbReference type="EMBL" id="MU004482">
    <property type="protein sequence ID" value="KAF2649683.1"/>
    <property type="molecule type" value="Genomic_DNA"/>
</dbReference>
<evidence type="ECO:0000313" key="3">
    <source>
        <dbReference type="Proteomes" id="UP000799324"/>
    </source>
</evidence>
<feature type="compositionally biased region" description="Basic and acidic residues" evidence="1">
    <location>
        <begin position="33"/>
        <end position="76"/>
    </location>
</feature>
<reference evidence="2" key="1">
    <citation type="journal article" date="2020" name="Stud. Mycol.">
        <title>101 Dothideomycetes genomes: a test case for predicting lifestyles and emergence of pathogens.</title>
        <authorList>
            <person name="Haridas S."/>
            <person name="Albert R."/>
            <person name="Binder M."/>
            <person name="Bloem J."/>
            <person name="Labutti K."/>
            <person name="Salamov A."/>
            <person name="Andreopoulos B."/>
            <person name="Baker S."/>
            <person name="Barry K."/>
            <person name="Bills G."/>
            <person name="Bluhm B."/>
            <person name="Cannon C."/>
            <person name="Castanera R."/>
            <person name="Culley D."/>
            <person name="Daum C."/>
            <person name="Ezra D."/>
            <person name="Gonzalez J."/>
            <person name="Henrissat B."/>
            <person name="Kuo A."/>
            <person name="Liang C."/>
            <person name="Lipzen A."/>
            <person name="Lutzoni F."/>
            <person name="Magnuson J."/>
            <person name="Mondo S."/>
            <person name="Nolan M."/>
            <person name="Ohm R."/>
            <person name="Pangilinan J."/>
            <person name="Park H.-J."/>
            <person name="Ramirez L."/>
            <person name="Alfaro M."/>
            <person name="Sun H."/>
            <person name="Tritt A."/>
            <person name="Yoshinaga Y."/>
            <person name="Zwiers L.-H."/>
            <person name="Turgeon B."/>
            <person name="Goodwin S."/>
            <person name="Spatafora J."/>
            <person name="Crous P."/>
            <person name="Grigoriev I."/>
        </authorList>
    </citation>
    <scope>NUCLEOTIDE SEQUENCE</scope>
    <source>
        <strain evidence="2">CBS 122681</strain>
    </source>
</reference>